<proteinExistence type="predicted"/>
<organism evidence="1 2">
    <name type="scientific">Solanum commersonii</name>
    <name type="common">Commerson's wild potato</name>
    <name type="synonym">Commerson's nightshade</name>
    <dbReference type="NCBI Taxonomy" id="4109"/>
    <lineage>
        <taxon>Eukaryota</taxon>
        <taxon>Viridiplantae</taxon>
        <taxon>Streptophyta</taxon>
        <taxon>Embryophyta</taxon>
        <taxon>Tracheophyta</taxon>
        <taxon>Spermatophyta</taxon>
        <taxon>Magnoliopsida</taxon>
        <taxon>eudicotyledons</taxon>
        <taxon>Gunneridae</taxon>
        <taxon>Pentapetalae</taxon>
        <taxon>asterids</taxon>
        <taxon>lamiids</taxon>
        <taxon>Solanales</taxon>
        <taxon>Solanaceae</taxon>
        <taxon>Solanoideae</taxon>
        <taxon>Solaneae</taxon>
        <taxon>Solanum</taxon>
    </lineage>
</organism>
<evidence type="ECO:0000313" key="2">
    <source>
        <dbReference type="Proteomes" id="UP000824120"/>
    </source>
</evidence>
<sequence>MSRTRAFVSGGRGEELLEHVVKVSVRGDFIEDVRCVREPLPAYCDKYVEGCSDEGSGADPNSAVDSGYS</sequence>
<dbReference type="Proteomes" id="UP000824120">
    <property type="component" value="Chromosome 6"/>
</dbReference>
<gene>
    <name evidence="1" type="ORF">H5410_031205</name>
</gene>
<dbReference type="EMBL" id="JACXVP010000006">
    <property type="protein sequence ID" value="KAG5599835.1"/>
    <property type="molecule type" value="Genomic_DNA"/>
</dbReference>
<comment type="caution">
    <text evidence="1">The sequence shown here is derived from an EMBL/GenBank/DDBJ whole genome shotgun (WGS) entry which is preliminary data.</text>
</comment>
<evidence type="ECO:0000313" key="1">
    <source>
        <dbReference type="EMBL" id="KAG5599835.1"/>
    </source>
</evidence>
<keyword evidence="2" id="KW-1185">Reference proteome</keyword>
<accession>A0A9J5YGH1</accession>
<reference evidence="1 2" key="1">
    <citation type="submission" date="2020-09" db="EMBL/GenBank/DDBJ databases">
        <title>De no assembly of potato wild relative species, Solanum commersonii.</title>
        <authorList>
            <person name="Cho K."/>
        </authorList>
    </citation>
    <scope>NUCLEOTIDE SEQUENCE [LARGE SCALE GENOMIC DNA]</scope>
    <source>
        <strain evidence="1">LZ3.2</strain>
        <tissue evidence="1">Leaf</tissue>
    </source>
</reference>
<name>A0A9J5YGH1_SOLCO</name>
<dbReference type="AlphaFoldDB" id="A0A9J5YGH1"/>
<protein>
    <submittedName>
        <fullName evidence="1">Uncharacterized protein</fullName>
    </submittedName>
</protein>